<feature type="transmembrane region" description="Helical" evidence="11">
    <location>
        <begin position="45"/>
        <end position="66"/>
    </location>
</feature>
<dbReference type="InterPro" id="IPR031381">
    <property type="entry name" value="YtcA"/>
</dbReference>
<keyword evidence="9" id="KW-0564">Palmitate</keyword>
<dbReference type="Proteomes" id="UP000434209">
    <property type="component" value="Chromosome 1"/>
</dbReference>
<keyword evidence="4" id="KW-1003">Cell membrane</keyword>
<evidence type="ECO:0000256" key="1">
    <source>
        <dbReference type="ARBA" id="ARBA00004141"/>
    </source>
</evidence>
<dbReference type="OrthoDB" id="123105at2"/>
<dbReference type="KEGG" id="pacp:FAZ97_02800"/>
<feature type="transmembrane region" description="Helical" evidence="11">
    <location>
        <begin position="78"/>
        <end position="96"/>
    </location>
</feature>
<accession>A0A7Z2G2A3</accession>
<evidence type="ECO:0000313" key="13">
    <source>
        <dbReference type="Proteomes" id="UP000434209"/>
    </source>
</evidence>
<dbReference type="RefSeq" id="WP_158757086.1">
    <property type="nucleotide sequence ID" value="NZ_CP046909.1"/>
</dbReference>
<evidence type="ECO:0000256" key="10">
    <source>
        <dbReference type="ARBA" id="ARBA00023288"/>
    </source>
</evidence>
<evidence type="ECO:0000256" key="3">
    <source>
        <dbReference type="ARBA" id="ARBA00021237"/>
    </source>
</evidence>
<keyword evidence="7 11" id="KW-1133">Transmembrane helix</keyword>
<evidence type="ECO:0000313" key="12">
    <source>
        <dbReference type="EMBL" id="QGZ53926.1"/>
    </source>
</evidence>
<evidence type="ECO:0000256" key="6">
    <source>
        <dbReference type="ARBA" id="ARBA00022729"/>
    </source>
</evidence>
<keyword evidence="10" id="KW-0449">Lipoprotein</keyword>
<organism evidence="12 13">
    <name type="scientific">Paraburkholderia acidiphila</name>
    <dbReference type="NCBI Taxonomy" id="2571747"/>
    <lineage>
        <taxon>Bacteria</taxon>
        <taxon>Pseudomonadati</taxon>
        <taxon>Pseudomonadota</taxon>
        <taxon>Betaproteobacteria</taxon>
        <taxon>Burkholderiales</taxon>
        <taxon>Burkholderiaceae</taxon>
        <taxon>Paraburkholderia</taxon>
    </lineage>
</organism>
<keyword evidence="13" id="KW-1185">Reference proteome</keyword>
<keyword evidence="8 11" id="KW-0472">Membrane</keyword>
<evidence type="ECO:0000256" key="4">
    <source>
        <dbReference type="ARBA" id="ARBA00022475"/>
    </source>
</evidence>
<gene>
    <name evidence="12" type="ORF">FAZ97_02800</name>
</gene>
<keyword evidence="5 11" id="KW-0812">Transmembrane</keyword>
<evidence type="ECO:0000256" key="7">
    <source>
        <dbReference type="ARBA" id="ARBA00022989"/>
    </source>
</evidence>
<comment type="similarity">
    <text evidence="2">Belongs to the YtcA family.</text>
</comment>
<sequence>MSSPTVQFHSRPHTFAVRMLLCLLPAALAGCSAPPSISVLGAYFPDWMFCLVGALLMTLIVHAVLGRLQRERLLGPPVLAYSALLLLFSLLIWLLIFNS</sequence>
<evidence type="ECO:0000256" key="8">
    <source>
        <dbReference type="ARBA" id="ARBA00023136"/>
    </source>
</evidence>
<dbReference type="Pfam" id="PF17090">
    <property type="entry name" value="Ytca"/>
    <property type="match status" value="1"/>
</dbReference>
<evidence type="ECO:0000256" key="11">
    <source>
        <dbReference type="SAM" id="Phobius"/>
    </source>
</evidence>
<comment type="subcellular location">
    <subcellularLocation>
        <location evidence="1">Membrane</location>
        <topology evidence="1">Multi-pass membrane protein</topology>
    </subcellularLocation>
</comment>
<evidence type="ECO:0000256" key="2">
    <source>
        <dbReference type="ARBA" id="ARBA00008208"/>
    </source>
</evidence>
<dbReference type="AlphaFoldDB" id="A0A7Z2G2A3"/>
<reference evidence="12 13" key="1">
    <citation type="submission" date="2019-12" db="EMBL/GenBank/DDBJ databases">
        <title>Paraburkholderia acidiphila 7Q-K02 sp. nov and Paraburkholderia acidisoli DHF22 sp. nov., two strains isolated from forest soil.</title>
        <authorList>
            <person name="Gao Z."/>
            <person name="Qiu L."/>
        </authorList>
    </citation>
    <scope>NUCLEOTIDE SEQUENCE [LARGE SCALE GENOMIC DNA]</scope>
    <source>
        <strain evidence="12 13">7Q-K02</strain>
    </source>
</reference>
<keyword evidence="6" id="KW-0732">Signal</keyword>
<protein>
    <recommendedName>
        <fullName evidence="3">Uncharacterized protein YtcA</fullName>
    </recommendedName>
</protein>
<dbReference type="EMBL" id="CP046909">
    <property type="protein sequence ID" value="QGZ53926.1"/>
    <property type="molecule type" value="Genomic_DNA"/>
</dbReference>
<proteinExistence type="inferred from homology"/>
<evidence type="ECO:0000256" key="5">
    <source>
        <dbReference type="ARBA" id="ARBA00022692"/>
    </source>
</evidence>
<name>A0A7Z2G2A3_9BURK</name>
<evidence type="ECO:0000256" key="9">
    <source>
        <dbReference type="ARBA" id="ARBA00023139"/>
    </source>
</evidence>
<dbReference type="GO" id="GO:0016020">
    <property type="term" value="C:membrane"/>
    <property type="evidence" value="ECO:0007669"/>
    <property type="project" value="UniProtKB-SubCell"/>
</dbReference>